<accession>A0A1G9M496</accession>
<dbReference type="Proteomes" id="UP000182347">
    <property type="component" value="Unassembled WGS sequence"/>
</dbReference>
<sequence length="73" mass="8464">MSKNRKCLLSVKDIIAMYKEGYSTSEIGKAAGVTPRYVRIILHANDVPLRPRGSWKRKYQLNQDYFKTWSATI</sequence>
<proteinExistence type="predicted"/>
<organism evidence="1 2">
    <name type="scientific">Sediminibacillus halophilus</name>
    <dbReference type="NCBI Taxonomy" id="482461"/>
    <lineage>
        <taxon>Bacteria</taxon>
        <taxon>Bacillati</taxon>
        <taxon>Bacillota</taxon>
        <taxon>Bacilli</taxon>
        <taxon>Bacillales</taxon>
        <taxon>Bacillaceae</taxon>
        <taxon>Sediminibacillus</taxon>
    </lineage>
</organism>
<protein>
    <submittedName>
        <fullName evidence="1">Homeodomain-like domain-containing protein</fullName>
    </submittedName>
</protein>
<reference evidence="2" key="1">
    <citation type="submission" date="2016-10" db="EMBL/GenBank/DDBJ databases">
        <authorList>
            <person name="Varghese N."/>
            <person name="Submissions S."/>
        </authorList>
    </citation>
    <scope>NUCLEOTIDE SEQUENCE [LARGE SCALE GENOMIC DNA]</scope>
    <source>
        <strain evidence="2">CGMCC 1.6199</strain>
    </source>
</reference>
<dbReference type="EMBL" id="FNHF01000001">
    <property type="protein sequence ID" value="SDL69018.1"/>
    <property type="molecule type" value="Genomic_DNA"/>
</dbReference>
<dbReference type="Gene3D" id="1.10.10.60">
    <property type="entry name" value="Homeodomain-like"/>
    <property type="match status" value="1"/>
</dbReference>
<evidence type="ECO:0000313" key="2">
    <source>
        <dbReference type="Proteomes" id="UP000182347"/>
    </source>
</evidence>
<keyword evidence="2" id="KW-1185">Reference proteome</keyword>
<dbReference type="STRING" id="482461.SAMN05216244_0413"/>
<dbReference type="GO" id="GO:0003677">
    <property type="term" value="F:DNA binding"/>
    <property type="evidence" value="ECO:0007669"/>
    <property type="project" value="UniProtKB-KW"/>
</dbReference>
<dbReference type="AlphaFoldDB" id="A0A1G9M496"/>
<gene>
    <name evidence="1" type="ORF">SAMN05216244_0413</name>
</gene>
<keyword evidence="1" id="KW-0371">Homeobox</keyword>
<evidence type="ECO:0000313" key="1">
    <source>
        <dbReference type="EMBL" id="SDL69018.1"/>
    </source>
</evidence>
<name>A0A1G9M496_9BACI</name>
<keyword evidence="1" id="KW-0238">DNA-binding</keyword>